<dbReference type="InterPro" id="IPR022641">
    <property type="entry name" value="CheR_N"/>
</dbReference>
<dbReference type="GO" id="GO:0006935">
    <property type="term" value="P:chemotaxis"/>
    <property type="evidence" value="ECO:0007669"/>
    <property type="project" value="InterPro"/>
</dbReference>
<evidence type="ECO:0000256" key="5">
    <source>
        <dbReference type="ARBA" id="ARBA00022630"/>
    </source>
</evidence>
<protein>
    <submittedName>
        <fullName evidence="16">Two-component system, chemotaxis family, CheB/CheR fusion protein</fullName>
    </submittedName>
</protein>
<dbReference type="PRINTS" id="PR00996">
    <property type="entry name" value="CHERMTFRASE"/>
</dbReference>
<dbReference type="GO" id="GO:0032259">
    <property type="term" value="P:methylation"/>
    <property type="evidence" value="ECO:0007669"/>
    <property type="project" value="UniProtKB-KW"/>
</dbReference>
<dbReference type="FunFam" id="3.30.450.20:FF:000099">
    <property type="entry name" value="Sensory box sensor histidine kinase"/>
    <property type="match status" value="1"/>
</dbReference>
<keyword evidence="11" id="KW-0067">ATP-binding</keyword>
<dbReference type="SUPFAM" id="SSF52738">
    <property type="entry name" value="Methylesterase CheB, C-terminal domain"/>
    <property type="match status" value="1"/>
</dbReference>
<dbReference type="Pfam" id="PF07536">
    <property type="entry name" value="HWE_HK"/>
    <property type="match status" value="1"/>
</dbReference>
<evidence type="ECO:0000256" key="6">
    <source>
        <dbReference type="ARBA" id="ARBA00022643"/>
    </source>
</evidence>
<dbReference type="SMART" id="SM00091">
    <property type="entry name" value="PAS"/>
    <property type="match status" value="3"/>
</dbReference>
<dbReference type="SUPFAM" id="SSF53335">
    <property type="entry name" value="S-adenosyl-L-methionine-dependent methyltransferases"/>
    <property type="match status" value="1"/>
</dbReference>
<dbReference type="PANTHER" id="PTHR24422">
    <property type="entry name" value="CHEMOTAXIS PROTEIN METHYLTRANSFERASE"/>
    <property type="match status" value="1"/>
</dbReference>
<dbReference type="OrthoDB" id="9816309at2"/>
<dbReference type="InterPro" id="IPR029063">
    <property type="entry name" value="SAM-dependent_MTases_sf"/>
</dbReference>
<dbReference type="Gene3D" id="3.40.50.180">
    <property type="entry name" value="Methylesterase CheB, C-terminal domain"/>
    <property type="match status" value="1"/>
</dbReference>
<feature type="domain" description="PAS" evidence="13">
    <location>
        <begin position="857"/>
        <end position="927"/>
    </location>
</feature>
<evidence type="ECO:0000259" key="14">
    <source>
        <dbReference type="PROSITE" id="PS50113"/>
    </source>
</evidence>
<dbReference type="RefSeq" id="WP_079724603.1">
    <property type="nucleotide sequence ID" value="NZ_BMCL01000001.1"/>
</dbReference>
<dbReference type="AlphaFoldDB" id="A0A1T5LBX9"/>
<dbReference type="PROSITE" id="PS50112">
    <property type="entry name" value="PAS"/>
    <property type="match status" value="1"/>
</dbReference>
<feature type="domain" description="CheR-type methyltransferase" evidence="15">
    <location>
        <begin position="215"/>
        <end position="487"/>
    </location>
</feature>
<dbReference type="InterPro" id="IPR000780">
    <property type="entry name" value="CheR_MeTrfase"/>
</dbReference>
<keyword evidence="12" id="KW-0175">Coiled coil</keyword>
<feature type="domain" description="PAC" evidence="14">
    <location>
        <begin position="929"/>
        <end position="982"/>
    </location>
</feature>
<keyword evidence="8" id="KW-0949">S-adenosyl-L-methionine</keyword>
<dbReference type="InterPro" id="IPR022642">
    <property type="entry name" value="CheR_C"/>
</dbReference>
<dbReference type="PANTHER" id="PTHR24422:SF27">
    <property type="entry name" value="PROTEIN-GLUTAMATE O-METHYLTRANSFERASE"/>
    <property type="match status" value="1"/>
</dbReference>
<dbReference type="NCBIfam" id="TIGR00229">
    <property type="entry name" value="sensory_box"/>
    <property type="match status" value="1"/>
</dbReference>
<dbReference type="SMART" id="SM00911">
    <property type="entry name" value="HWE_HK"/>
    <property type="match status" value="1"/>
</dbReference>
<evidence type="ECO:0000259" key="15">
    <source>
        <dbReference type="PROSITE" id="PS50123"/>
    </source>
</evidence>
<name>A0A1T5LBX9_9GAMM</name>
<dbReference type="Proteomes" id="UP000190341">
    <property type="component" value="Unassembled WGS sequence"/>
</dbReference>
<dbReference type="GO" id="GO:0000156">
    <property type="term" value="F:phosphorelay response regulator activity"/>
    <property type="evidence" value="ECO:0007669"/>
    <property type="project" value="InterPro"/>
</dbReference>
<evidence type="ECO:0000313" key="16">
    <source>
        <dbReference type="EMBL" id="SKC73149.1"/>
    </source>
</evidence>
<dbReference type="STRING" id="428993.SAMN06296058_2222"/>
<evidence type="ECO:0000256" key="4">
    <source>
        <dbReference type="ARBA" id="ARBA00022603"/>
    </source>
</evidence>
<evidence type="ECO:0000256" key="2">
    <source>
        <dbReference type="ARBA" id="ARBA00001541"/>
    </source>
</evidence>
<evidence type="ECO:0000256" key="7">
    <source>
        <dbReference type="ARBA" id="ARBA00022679"/>
    </source>
</evidence>
<evidence type="ECO:0000256" key="8">
    <source>
        <dbReference type="ARBA" id="ARBA00022691"/>
    </source>
</evidence>
<evidence type="ECO:0000256" key="10">
    <source>
        <dbReference type="ARBA" id="ARBA00022777"/>
    </source>
</evidence>
<dbReference type="Gene3D" id="1.10.155.10">
    <property type="entry name" value="Chemotaxis receptor methyltransferase CheR, N-terminal domain"/>
    <property type="match status" value="1"/>
</dbReference>
<gene>
    <name evidence="16" type="ORF">SAMN06296058_2222</name>
</gene>
<dbReference type="Pfam" id="PF01739">
    <property type="entry name" value="CheR"/>
    <property type="match status" value="1"/>
</dbReference>
<dbReference type="SUPFAM" id="SSF55785">
    <property type="entry name" value="PYP-like sensor domain (PAS domain)"/>
    <property type="match status" value="2"/>
</dbReference>
<keyword evidence="17" id="KW-1185">Reference proteome</keyword>
<dbReference type="InterPro" id="IPR000673">
    <property type="entry name" value="Sig_transdc_resp-reg_Me-estase"/>
</dbReference>
<dbReference type="InterPro" id="IPR000700">
    <property type="entry name" value="PAS-assoc_C"/>
</dbReference>
<dbReference type="InterPro" id="IPR050903">
    <property type="entry name" value="Bact_Chemotaxis_MeTrfase"/>
</dbReference>
<keyword evidence="3" id="KW-0597">Phosphoprotein</keyword>
<dbReference type="GO" id="GO:0008983">
    <property type="term" value="F:protein-glutamate O-methyltransferase activity"/>
    <property type="evidence" value="ECO:0007669"/>
    <property type="project" value="UniProtKB-EC"/>
</dbReference>
<evidence type="ECO:0000256" key="9">
    <source>
        <dbReference type="ARBA" id="ARBA00022741"/>
    </source>
</evidence>
<dbReference type="InterPro" id="IPR011102">
    <property type="entry name" value="Sig_transdc_His_kinase_HWE"/>
</dbReference>
<comment type="catalytic activity">
    <reaction evidence="1">
        <text>ATP + protein L-histidine = ADP + protein N-phospho-L-histidine.</text>
        <dbReference type="EC" id="2.7.13.3"/>
    </reaction>
</comment>
<evidence type="ECO:0000256" key="12">
    <source>
        <dbReference type="SAM" id="Coils"/>
    </source>
</evidence>
<feature type="coiled-coil region" evidence="12">
    <location>
        <begin position="655"/>
        <end position="724"/>
    </location>
</feature>
<dbReference type="SUPFAM" id="SSF47757">
    <property type="entry name" value="Chemotaxis receptor methyltransferase CheR, N-terminal domain"/>
    <property type="match status" value="1"/>
</dbReference>
<dbReference type="GO" id="GO:0005524">
    <property type="term" value="F:ATP binding"/>
    <property type="evidence" value="ECO:0007669"/>
    <property type="project" value="UniProtKB-KW"/>
</dbReference>
<keyword evidence="7" id="KW-0808">Transferase</keyword>
<dbReference type="Pfam" id="PF01339">
    <property type="entry name" value="CheB_methylest"/>
    <property type="match status" value="1"/>
</dbReference>
<evidence type="ECO:0000256" key="1">
    <source>
        <dbReference type="ARBA" id="ARBA00000085"/>
    </source>
</evidence>
<evidence type="ECO:0000256" key="3">
    <source>
        <dbReference type="ARBA" id="ARBA00022553"/>
    </source>
</evidence>
<dbReference type="Gene3D" id="1.10.287.620">
    <property type="entry name" value="Helix Hairpins"/>
    <property type="match status" value="1"/>
</dbReference>
<dbReference type="InterPro" id="IPR000014">
    <property type="entry name" value="PAS"/>
</dbReference>
<dbReference type="Gene3D" id="3.30.450.20">
    <property type="entry name" value="PAS domain"/>
    <property type="match status" value="2"/>
</dbReference>
<dbReference type="GO" id="GO:0005737">
    <property type="term" value="C:cytoplasm"/>
    <property type="evidence" value="ECO:0007669"/>
    <property type="project" value="InterPro"/>
</dbReference>
<dbReference type="Gene3D" id="3.40.50.150">
    <property type="entry name" value="Vaccinia Virus protein VP39"/>
    <property type="match status" value="1"/>
</dbReference>
<dbReference type="InterPro" id="IPR035909">
    <property type="entry name" value="CheB_C"/>
</dbReference>
<comment type="catalytic activity">
    <reaction evidence="2">
        <text>L-glutamyl-[protein] + S-adenosyl-L-methionine = [protein]-L-glutamate 5-O-methyl ester + S-adenosyl-L-homocysteine</text>
        <dbReference type="Rhea" id="RHEA:24452"/>
        <dbReference type="Rhea" id="RHEA-COMP:10208"/>
        <dbReference type="Rhea" id="RHEA-COMP:10311"/>
        <dbReference type="ChEBI" id="CHEBI:29973"/>
        <dbReference type="ChEBI" id="CHEBI:57856"/>
        <dbReference type="ChEBI" id="CHEBI:59789"/>
        <dbReference type="ChEBI" id="CHEBI:82795"/>
        <dbReference type="EC" id="2.1.1.80"/>
    </reaction>
</comment>
<evidence type="ECO:0000313" key="17">
    <source>
        <dbReference type="Proteomes" id="UP000190341"/>
    </source>
</evidence>
<dbReference type="Pfam" id="PF08447">
    <property type="entry name" value="PAS_3"/>
    <property type="match status" value="1"/>
</dbReference>
<dbReference type="Pfam" id="PF03705">
    <property type="entry name" value="CheR_N"/>
    <property type="match status" value="1"/>
</dbReference>
<dbReference type="EMBL" id="FUZV01000002">
    <property type="protein sequence ID" value="SKC73149.1"/>
    <property type="molecule type" value="Genomic_DNA"/>
</dbReference>
<keyword evidence="6" id="KW-0288">FMN</keyword>
<dbReference type="SMART" id="SM00138">
    <property type="entry name" value="MeTrc"/>
    <property type="match status" value="1"/>
</dbReference>
<reference evidence="16 17" key="1">
    <citation type="submission" date="2017-02" db="EMBL/GenBank/DDBJ databases">
        <authorList>
            <person name="Peterson S.W."/>
        </authorList>
    </citation>
    <scope>NUCLEOTIDE SEQUENCE [LARGE SCALE GENOMIC DNA]</scope>
    <source>
        <strain evidence="16 17">P15</strain>
    </source>
</reference>
<evidence type="ECO:0000259" key="13">
    <source>
        <dbReference type="PROSITE" id="PS50112"/>
    </source>
</evidence>
<keyword evidence="4" id="KW-0489">Methyltransferase</keyword>
<sequence>MTEDEQTPAAADNDAVADTAVPFFVVGLGASGGDTAGIAKALTILAPLRELCVVLALRDRDALDEQQLRDALGRDAHKLVVPVDGQRLEPATVYLPTAGMLFTLEEGQLRMRKLDEHSERGVIDTFMLSMAQDQDGNTIGLILGETDGDGVLGLTAIKESGGLTLASGRADLSSSELKNANIPAAVADYLLPLTEISSRIEQHIVHYNRMGEALASEAAAKASLDKLSQIADLLRNNTGHDFHGYKRATFMRRVQRRMQVVQVASMTAYIDVLRSSPDEAQQLFNDLLIGVTQFFRDRREFDFLESHVIPKLFQGKGRSDHLRVWVLGCSTGEEAYSLAMLLREYANTMDAPPHIQLFASDIDGRALAVARVGRYPQSIAEEVPQDRLARWFVKEGETYSVSKELREMCVFSQHSIVKDPPFSRLDMVSCRNLLIYLDADLQNRIIPLFHFALRPHGYLFLGNSENVSRHAKLFAPVERTFRIFQKLDVDTRLHAGFTFAHVVSHSPTIPTVPRPQSANQNLVRQGEGIAERYAPAYAIVDDQFDVLHFSAQAGRYIHPGGGTPSLNLLNLVHRDLRLDLRGALNRAATENRQVHVEGLTISDPAQQNTIDLIIEPAIDSGSAPRGFVVLFKDGPKIPASGTMALGASAAHDDHVRSLDAELRVTRERLQAMIEELESANEELKSSNEEYQSLNEELQSANEELETSKEELQSVNEEVTTVNGELAHRVQELAHANSDLKNLLESTQIATIFLDNELRITNFTPAVADIFPLVESDIHRPLGHIKSRVNYDELQDDVRKVIRTLSTIDREIENPTTGMRYIVRVLPYRSVDNFIGGAVVTFMDVTPLTRAERALRESDSRLRSLMEGIPQLVWRAVDDGHWTWSSPQWAAYTGLSEVNTLGQNWLTALHPDDREATLLAWQQAEDKSAFHIEHRIFNSGEGAYRWFNTKAMPVVDDTGVIIEWLGTSTEVHDLRRLQGEQQLMVAELQHRTRNLLAVVQSIARQTAKETDDLQAFSGVLEDRLAALSRAQGLLSQPEAEAITLGNLLAMELGAVAGHANPERITLEGPDVPLRRSAIQILALAIHELTTNSRKYGALSEGRGRLNVQWRIEGDADEPMLSIDWLEEDIDTSDASQLGGGYGRQLIERGIPHNLGGQTTYELGPHRLHCTIRVPLATAKASRQKSVDRAVAVSDS</sequence>
<dbReference type="PROSITE" id="PS50123">
    <property type="entry name" value="CHER"/>
    <property type="match status" value="1"/>
</dbReference>
<dbReference type="CDD" id="cd00130">
    <property type="entry name" value="PAS"/>
    <property type="match status" value="1"/>
</dbReference>
<evidence type="ECO:0000256" key="11">
    <source>
        <dbReference type="ARBA" id="ARBA00022840"/>
    </source>
</evidence>
<organism evidence="16 17">
    <name type="scientific">Pseudoxanthomonas indica</name>
    <dbReference type="NCBI Taxonomy" id="428993"/>
    <lineage>
        <taxon>Bacteria</taxon>
        <taxon>Pseudomonadati</taxon>
        <taxon>Pseudomonadota</taxon>
        <taxon>Gammaproteobacteria</taxon>
        <taxon>Lysobacterales</taxon>
        <taxon>Lysobacteraceae</taxon>
        <taxon>Pseudoxanthomonas</taxon>
    </lineage>
</organism>
<dbReference type="GO" id="GO:0004673">
    <property type="term" value="F:protein histidine kinase activity"/>
    <property type="evidence" value="ECO:0007669"/>
    <property type="project" value="UniProtKB-EC"/>
</dbReference>
<keyword evidence="5" id="KW-0285">Flavoprotein</keyword>
<dbReference type="InterPro" id="IPR036804">
    <property type="entry name" value="CheR_N_sf"/>
</dbReference>
<keyword evidence="10" id="KW-0418">Kinase</keyword>
<keyword evidence="9" id="KW-0547">Nucleotide-binding</keyword>
<proteinExistence type="predicted"/>
<dbReference type="GO" id="GO:0008984">
    <property type="term" value="F:protein-glutamate methylesterase activity"/>
    <property type="evidence" value="ECO:0007669"/>
    <property type="project" value="InterPro"/>
</dbReference>
<dbReference type="InterPro" id="IPR013655">
    <property type="entry name" value="PAS_fold_3"/>
</dbReference>
<dbReference type="PROSITE" id="PS50113">
    <property type="entry name" value="PAC"/>
    <property type="match status" value="1"/>
</dbReference>
<dbReference type="InterPro" id="IPR035965">
    <property type="entry name" value="PAS-like_dom_sf"/>
</dbReference>
<accession>A0A1T5LBX9</accession>
<dbReference type="Pfam" id="PF13596">
    <property type="entry name" value="PAS_10"/>
    <property type="match status" value="1"/>
</dbReference>